<dbReference type="InterPro" id="IPR035649">
    <property type="entry name" value="EFG_V"/>
</dbReference>
<dbReference type="NCBIfam" id="TIGR00231">
    <property type="entry name" value="small_GTP"/>
    <property type="match status" value="1"/>
</dbReference>
<dbReference type="InterPro" id="IPR009000">
    <property type="entry name" value="Transl_B-barrel_sf"/>
</dbReference>
<dbReference type="InterPro" id="IPR035647">
    <property type="entry name" value="EFG_III/V"/>
</dbReference>
<evidence type="ECO:0000256" key="1">
    <source>
        <dbReference type="ARBA" id="ARBA00022741"/>
    </source>
</evidence>
<evidence type="ECO:0000256" key="2">
    <source>
        <dbReference type="ARBA" id="ARBA00022768"/>
    </source>
</evidence>
<dbReference type="CDD" id="cd03713">
    <property type="entry name" value="EFG_mtEFG_C"/>
    <property type="match status" value="1"/>
</dbReference>
<dbReference type="PANTHER" id="PTHR43261:SF1">
    <property type="entry name" value="RIBOSOME-RELEASING FACTOR 2, MITOCHONDRIAL"/>
    <property type="match status" value="1"/>
</dbReference>
<dbReference type="InterPro" id="IPR000640">
    <property type="entry name" value="EFG_V-like"/>
</dbReference>
<dbReference type="Gene3D" id="3.40.50.300">
    <property type="entry name" value="P-loop containing nucleotide triphosphate hydrolases"/>
    <property type="match status" value="1"/>
</dbReference>
<reference evidence="6" key="1">
    <citation type="submission" date="2020-12" db="EMBL/GenBank/DDBJ databases">
        <title>Taurinivorans muris gen. nov., sp. nov., fundamental and realized metabolic niche of a ubiquitous sulfidogenic bacterium in the murine intestine.</title>
        <authorList>
            <person name="Ye H."/>
            <person name="Hanson B.T."/>
            <person name="Loy A."/>
        </authorList>
    </citation>
    <scope>NUCLEOTIDE SEQUENCE</scope>
    <source>
        <strain evidence="6">LT0009</strain>
    </source>
</reference>
<keyword evidence="4" id="KW-0342">GTP-binding</keyword>
<name>A0ABY5Y1M2_9BACT</name>
<dbReference type="Pfam" id="PF14492">
    <property type="entry name" value="EFG_III"/>
    <property type="match status" value="1"/>
</dbReference>
<sequence length="672" mass="75792">MKIIEHIESTRNIGIIAHIDAGKTTVSERILYYTHKIHRMGEVHTGNATMDFMPEEQERGITIAAASTHCEWKNFNINLIDTPGHVDFTIEVERSLQVLDGAVGIFCAVGGVEPQSETVWKQSEALQIPKLAFINKLDRIGADFETVLSSMQTRLQTKPLVLQIPLGQGQDFSGLADLLTLQKIEFSEEDQGETVLYTPLEGEERIEAEIWREKLLEEIAELDDDFLEKYFNKTYGIEDIKESIRKIAIAKLATPVLMGSALKNSGIQPLLDAICDYLPSPLEAKPLKSEAFNPDTVKTLVFKVMLENNHRFSFVRIYNGILKENSTLYNINLQKHERIDHIYKLHADYHERVKEAYAGDLIGVIGMKTVQTGHTLSNDPNLEPYEDFNKYQPVISLAFEPKNSEEADILDNALAQYTLEDPTLLVNNEEGFRLVSGMGELHLSVLAERIEREYKIKPRIGNPQVILKESINNSEPIQASYRFERELGDKLHQGHAEISLRKRERGQGNAICLSEQAKTVIQKQKNISKEDTVKTVEDYCLSILESGNNNGLALADIEFTLVNILENENTSLVGIQNALHFALREAYAQAKVVTLYPIMKLEISVPEENLGAVMNLLNTCKAKVEQLFEKQNQKSIVALAPMQELFGFATNLRSSTQGRASLSMQFLRYDTL</sequence>
<dbReference type="RefSeq" id="WP_334315695.1">
    <property type="nucleotide sequence ID" value="NZ_CP065938.1"/>
</dbReference>
<dbReference type="InterPro" id="IPR041095">
    <property type="entry name" value="EFG_II"/>
</dbReference>
<dbReference type="InterPro" id="IPR014721">
    <property type="entry name" value="Ribsml_uS5_D2-typ_fold_subgr"/>
</dbReference>
<dbReference type="PROSITE" id="PS00301">
    <property type="entry name" value="G_TR_1"/>
    <property type="match status" value="1"/>
</dbReference>
<organism evidence="6 7">
    <name type="scientific">Taurinivorans muris</name>
    <dbReference type="NCBI Taxonomy" id="2787751"/>
    <lineage>
        <taxon>Bacteria</taxon>
        <taxon>Pseudomonadati</taxon>
        <taxon>Thermodesulfobacteriota</taxon>
        <taxon>Desulfovibrionia</taxon>
        <taxon>Desulfovibrionales</taxon>
        <taxon>Desulfovibrionaceae</taxon>
        <taxon>Taurinivorans</taxon>
    </lineage>
</organism>
<dbReference type="Pfam" id="PF22042">
    <property type="entry name" value="EF-G_D2"/>
    <property type="match status" value="1"/>
</dbReference>
<evidence type="ECO:0000313" key="7">
    <source>
        <dbReference type="Proteomes" id="UP001058120"/>
    </source>
</evidence>
<dbReference type="PRINTS" id="PR00315">
    <property type="entry name" value="ELONGATNFCT"/>
</dbReference>
<dbReference type="SMART" id="SM00838">
    <property type="entry name" value="EFG_C"/>
    <property type="match status" value="1"/>
</dbReference>
<dbReference type="Gene3D" id="3.30.230.10">
    <property type="match status" value="1"/>
</dbReference>
<dbReference type="Proteomes" id="UP001058120">
    <property type="component" value="Chromosome"/>
</dbReference>
<keyword evidence="3" id="KW-0648">Protein biosynthesis</keyword>
<evidence type="ECO:0000313" key="6">
    <source>
        <dbReference type="EMBL" id="UWX06095.1"/>
    </source>
</evidence>
<dbReference type="InterPro" id="IPR000795">
    <property type="entry name" value="T_Tr_GTP-bd_dom"/>
</dbReference>
<proteinExistence type="predicted"/>
<dbReference type="Pfam" id="PF00679">
    <property type="entry name" value="EFG_C"/>
    <property type="match status" value="1"/>
</dbReference>
<dbReference type="Gene3D" id="3.30.70.240">
    <property type="match status" value="1"/>
</dbReference>
<protein>
    <submittedName>
        <fullName evidence="6">GTP-binding protein</fullName>
    </submittedName>
</protein>
<keyword evidence="1" id="KW-0547">Nucleotide-binding</keyword>
<dbReference type="CDD" id="cd01886">
    <property type="entry name" value="EF-G"/>
    <property type="match status" value="1"/>
</dbReference>
<dbReference type="Pfam" id="PF00009">
    <property type="entry name" value="GTP_EFTU"/>
    <property type="match status" value="1"/>
</dbReference>
<feature type="domain" description="Tr-type G" evidence="5">
    <location>
        <begin position="8"/>
        <end position="282"/>
    </location>
</feature>
<dbReference type="Gene3D" id="2.40.30.10">
    <property type="entry name" value="Translation factors"/>
    <property type="match status" value="1"/>
</dbReference>
<dbReference type="SUPFAM" id="SSF50447">
    <property type="entry name" value="Translation proteins"/>
    <property type="match status" value="1"/>
</dbReference>
<dbReference type="PROSITE" id="PS51722">
    <property type="entry name" value="G_TR_2"/>
    <property type="match status" value="1"/>
</dbReference>
<dbReference type="EMBL" id="CP065938">
    <property type="protein sequence ID" value="UWX06095.1"/>
    <property type="molecule type" value="Genomic_DNA"/>
</dbReference>
<dbReference type="InterPro" id="IPR031157">
    <property type="entry name" value="G_TR_CS"/>
</dbReference>
<dbReference type="SUPFAM" id="SSF54211">
    <property type="entry name" value="Ribosomal protein S5 domain 2-like"/>
    <property type="match status" value="1"/>
</dbReference>
<dbReference type="InterPro" id="IPR005225">
    <property type="entry name" value="Small_GTP-bd"/>
</dbReference>
<dbReference type="SUPFAM" id="SSF54980">
    <property type="entry name" value="EF-G C-terminal domain-like"/>
    <property type="match status" value="2"/>
</dbReference>
<dbReference type="InterPro" id="IPR027417">
    <property type="entry name" value="P-loop_NTPase"/>
</dbReference>
<dbReference type="Gene3D" id="3.30.70.870">
    <property type="entry name" value="Elongation Factor G (Translational Gtpase), domain 3"/>
    <property type="match status" value="1"/>
</dbReference>
<dbReference type="PANTHER" id="PTHR43261">
    <property type="entry name" value="TRANSLATION ELONGATION FACTOR G-RELATED"/>
    <property type="match status" value="1"/>
</dbReference>
<evidence type="ECO:0000256" key="4">
    <source>
        <dbReference type="ARBA" id="ARBA00023134"/>
    </source>
</evidence>
<dbReference type="SUPFAM" id="SSF52540">
    <property type="entry name" value="P-loop containing nucleoside triphosphate hydrolases"/>
    <property type="match status" value="1"/>
</dbReference>
<keyword evidence="2" id="KW-0251">Elongation factor</keyword>
<gene>
    <name evidence="6" type="ORF">JBF11_01910</name>
</gene>
<dbReference type="InterPro" id="IPR053905">
    <property type="entry name" value="EF-G-like_DII"/>
</dbReference>
<evidence type="ECO:0000259" key="5">
    <source>
        <dbReference type="PROSITE" id="PS51722"/>
    </source>
</evidence>
<keyword evidence="7" id="KW-1185">Reference proteome</keyword>
<evidence type="ECO:0000256" key="3">
    <source>
        <dbReference type="ARBA" id="ARBA00022917"/>
    </source>
</evidence>
<dbReference type="InterPro" id="IPR020568">
    <property type="entry name" value="Ribosomal_Su5_D2-typ_SF"/>
</dbReference>
<accession>A0ABY5Y1M2</accession>